<evidence type="ECO:0000259" key="14">
    <source>
        <dbReference type="Pfam" id="PF03175"/>
    </source>
</evidence>
<protein>
    <recommendedName>
        <fullName evidence="12 13">DNA polymerase</fullName>
        <ecNumber evidence="12 13">2.7.7.7</ecNumber>
    </recommendedName>
</protein>
<dbReference type="InterPro" id="IPR006172">
    <property type="entry name" value="DNA-dir_DNA_pol_B"/>
</dbReference>
<evidence type="ECO:0000313" key="16">
    <source>
        <dbReference type="Proteomes" id="UP000118842"/>
    </source>
</evidence>
<dbReference type="PRINTS" id="PR00106">
    <property type="entry name" value="DNAPOLB"/>
</dbReference>
<keyword evidence="16" id="KW-1185">Reference proteome</keyword>
<dbReference type="GO" id="GO:0042025">
    <property type="term" value="C:host cell nucleus"/>
    <property type="evidence" value="ECO:0007669"/>
    <property type="project" value="UniProtKB-SubCell"/>
</dbReference>
<evidence type="ECO:0000256" key="4">
    <source>
        <dbReference type="ARBA" id="ARBA00022679"/>
    </source>
</evidence>
<evidence type="ECO:0000256" key="7">
    <source>
        <dbReference type="ARBA" id="ARBA00022932"/>
    </source>
</evidence>
<keyword evidence="7 12" id="KW-0239">DNA-directed DNA polymerase</keyword>
<evidence type="ECO:0000256" key="1">
    <source>
        <dbReference type="ARBA" id="ARBA00004147"/>
    </source>
</evidence>
<dbReference type="InterPro" id="IPR004868">
    <property type="entry name" value="DNA-dir_DNA_pol_B_mt/vir"/>
</dbReference>
<dbReference type="GO" id="GO:0000166">
    <property type="term" value="F:nucleotide binding"/>
    <property type="evidence" value="ECO:0007669"/>
    <property type="project" value="UniProtKB-UniRule"/>
</dbReference>
<dbReference type="EC" id="2.7.7.7" evidence="12 13"/>
<dbReference type="EMBL" id="KJ675568">
    <property type="protein sequence ID" value="AIZ35765.1"/>
    <property type="molecule type" value="Genomic_DNA"/>
</dbReference>
<dbReference type="GeneID" id="22647542"/>
<comment type="catalytic activity">
    <reaction evidence="11 12 13">
        <text>DNA(n) + a 2'-deoxyribonucleoside 5'-triphosphate = DNA(n+1) + diphosphate</text>
        <dbReference type="Rhea" id="RHEA:22508"/>
        <dbReference type="Rhea" id="RHEA-COMP:17339"/>
        <dbReference type="Rhea" id="RHEA-COMP:17340"/>
        <dbReference type="ChEBI" id="CHEBI:33019"/>
        <dbReference type="ChEBI" id="CHEBI:61560"/>
        <dbReference type="ChEBI" id="CHEBI:173112"/>
        <dbReference type="EC" id="2.7.7.7"/>
    </reaction>
</comment>
<evidence type="ECO:0000256" key="12">
    <source>
        <dbReference type="PIRNR" id="PIRNR000788"/>
    </source>
</evidence>
<dbReference type="GO" id="GO:0006260">
    <property type="term" value="P:DNA replication"/>
    <property type="evidence" value="ECO:0007669"/>
    <property type="project" value="UniProtKB-KW"/>
</dbReference>
<evidence type="ECO:0000313" key="15">
    <source>
        <dbReference type="EMBL" id="AIZ35765.1"/>
    </source>
</evidence>
<dbReference type="InterPro" id="IPR036397">
    <property type="entry name" value="RNaseH_sf"/>
</dbReference>
<proteinExistence type="inferred from homology"/>
<dbReference type="SMART" id="SM00486">
    <property type="entry name" value="POLBc"/>
    <property type="match status" value="1"/>
</dbReference>
<dbReference type="Proteomes" id="UP000118842">
    <property type="component" value="Segment"/>
</dbReference>
<keyword evidence="5 12" id="KW-0548">Nucleotidyltransferase</keyword>
<accession>A0A0A7JW71</accession>
<dbReference type="KEGG" id="vg:22647542"/>
<dbReference type="GO" id="GO:0003887">
    <property type="term" value="F:DNA-directed DNA polymerase activity"/>
    <property type="evidence" value="ECO:0007669"/>
    <property type="project" value="UniProtKB-UniRule"/>
</dbReference>
<dbReference type="RefSeq" id="YP_009112716.1">
    <property type="nucleotide sequence ID" value="NC_025962.1"/>
</dbReference>
<keyword evidence="3" id="KW-1048">Host nucleus</keyword>
<keyword evidence="9 12" id="KW-0238">DNA-binding</keyword>
<comment type="similarity">
    <text evidence="2 12 13">Belongs to the DNA polymerase type-B family.</text>
</comment>
<dbReference type="InterPro" id="IPR017964">
    <property type="entry name" value="DNA-dir_DNA_pol_B_CS"/>
</dbReference>
<dbReference type="PROSITE" id="PS00116">
    <property type="entry name" value="DNA_POLYMERASE_B"/>
    <property type="match status" value="1"/>
</dbReference>
<feature type="domain" description="DNA-directed DNA polymerase family B mitochondria/virus" evidence="14">
    <location>
        <begin position="327"/>
        <end position="769"/>
    </location>
</feature>
<dbReference type="PIRSF" id="PIRSF000788">
    <property type="entry name" value="DPol_ADV"/>
    <property type="match status" value="1"/>
</dbReference>
<name>A0A0A7JW71_9ADEN</name>
<reference evidence="15 16" key="1">
    <citation type="journal article" date="2014" name="PLoS Negl. Trop. Dis.">
        <title>A novel psittacine adenovirus identified during an outbreak of avian chlamydiosis and human psittacosis: zoonosis associated with virus-bacterium coinfection in birds.</title>
        <authorList>
            <person name="To K.K.W."/>
            <person name="Tse H."/>
            <person name="Chan W.M."/>
            <person name="Lau P.I.T."/>
            <person name="Luk G."/>
            <person name="Graydon R."/>
            <person name="Choi G."/>
            <person name="Chan J.F.W."/>
            <person name="Cheng V.C.C."/>
            <person name="Chan K.H."/>
            <person name="Yuen K.Y."/>
        </authorList>
    </citation>
    <scope>NUCLEOTIDE SEQUENCE [LARGE SCALE GENOMIC DNA]</scope>
    <source>
        <strain evidence="15">HKU/Parrot19</strain>
    </source>
</reference>
<dbReference type="SUPFAM" id="SSF56672">
    <property type="entry name" value="DNA/RNA polymerases"/>
    <property type="match status" value="1"/>
</dbReference>
<evidence type="ECO:0000256" key="3">
    <source>
        <dbReference type="ARBA" id="ARBA00022562"/>
    </source>
</evidence>
<comment type="subunit">
    <text evidence="10">Heterodimer with the terminal protein; this heterodimer binds to bp 9 to 18 of the genome. Forms a complex with viral pTP, DBP and hosts NFIA and POU2F1/OCT1 for initiation of replication.</text>
</comment>
<evidence type="ECO:0000256" key="6">
    <source>
        <dbReference type="ARBA" id="ARBA00022705"/>
    </source>
</evidence>
<sequence>MEAAQSTTVGRLRSTKEAYGKLDGECVKVTYFNNTAQALKTYCALNRIPFSPRAVLTPEDVERCFTTRGPSTIAVYALSRGSITRRVITVPIQEETEPISLLMLKNKQLHLVKNIKAQQRCDDCLTYFQHKHVCKARKREYVQHLIKPDTRQLWEVIKFSPVGSPSSTRRLYVVYDIETYTYHSAYGKQLLPYMLAFSLMGDSALVRTAQACAKEVGFVEDRCFYILSAKADAIGTAFKAFRQRLQMAAARSWWNAFCRDQGLCPNADISFAQLKSMHKEGKLLKAKPSFTEIIVIGHNITGFDEIVLASHVLEGIRKEQLPMFDIRRNFLPRAGKLLFNDVFMAIPNPTYVRPTADTFRRWKSGAVEAEDMKFQGIKFMVRDTFLLTHSSLRQAAKAYNLEVAKGYCPYEAINDYFRTGRYEAEADGYPVRRYWQSDEEYRANKPKTGTPYDLLAEATKYCIEDVLVTASLVRKLCEGYQQFCSEQMGLDCSFHVFQRPTISSNTHALFKQRHYAAEDNPKTYLPNIQAPSMEMYDHVRESVRGGRCYPSVLGIVEEAVYVYDICGMYASALTHPMPYGRTLDALSAGAAVHSLQQLLDAGAPISYFDSAVRPMIVRIDALPPPLERLDTLPPLCSRRGGRLCWTNEQLIGEVVTSIDIVTLHNRGWKVSIVPDTYNSVWSSWKCICREYVKLNIEAKEKADREGNQVMRSISKLLSNALYGSFATRIDNKQVIFENDLTEDVQSRITSGKAEIVSQTTVISRSLPKLETWRTFFSYLPDSSPAEDLEDDARGDGSGAFIGEAGHVTFKPFSVLESECDDLVLSVVEDRSPWTKNCRYPTQIASFVLAWTRAFTSEWADILFSDSRDTPYWRRPLVAVYGDTDSLFVTERGRHLMETMGAHRLKKNNSQLVFDPSNPCLTWVADCETVCSACGGDAYAPESVYLAPKLYGLQKTVCRECGKEGSGKLRAKGHAKDCITYDRLKSCFLDHHLTERPDSCYQTERRTIKKTLSTGNRTNRPFTVVEQMLRRTLRPWVDRTMRAGSWTTTNCLLYPYDVKHPNPRTDAVLTENPFWDDT</sequence>
<evidence type="ECO:0000256" key="9">
    <source>
        <dbReference type="ARBA" id="ARBA00023125"/>
    </source>
</evidence>
<keyword evidence="8" id="KW-1194">Viral DNA replication</keyword>
<evidence type="ECO:0000256" key="8">
    <source>
        <dbReference type="ARBA" id="ARBA00023109"/>
    </source>
</evidence>
<dbReference type="Pfam" id="PF03175">
    <property type="entry name" value="DNA_pol_B_2"/>
    <property type="match status" value="1"/>
</dbReference>
<dbReference type="GO" id="GO:0039693">
    <property type="term" value="P:viral DNA genome replication"/>
    <property type="evidence" value="ECO:0007669"/>
    <property type="project" value="UniProtKB-KW"/>
</dbReference>
<dbReference type="OrthoDB" id="529at10239"/>
<dbReference type="InterPro" id="IPR043502">
    <property type="entry name" value="DNA/RNA_pol_sf"/>
</dbReference>
<evidence type="ECO:0000256" key="11">
    <source>
        <dbReference type="ARBA" id="ARBA00049244"/>
    </source>
</evidence>
<evidence type="ECO:0000256" key="10">
    <source>
        <dbReference type="ARBA" id="ARBA00046822"/>
    </source>
</evidence>
<dbReference type="GO" id="GO:0003677">
    <property type="term" value="F:DNA binding"/>
    <property type="evidence" value="ECO:0007669"/>
    <property type="project" value="UniProtKB-UniRule"/>
</dbReference>
<evidence type="ECO:0000256" key="13">
    <source>
        <dbReference type="RuleBase" id="RU000442"/>
    </source>
</evidence>
<evidence type="ECO:0000256" key="2">
    <source>
        <dbReference type="ARBA" id="ARBA00005755"/>
    </source>
</evidence>
<dbReference type="InterPro" id="IPR014382">
    <property type="entry name" value="DNA-dir_DNA_pol_B_adenovir"/>
</dbReference>
<evidence type="ECO:0000256" key="5">
    <source>
        <dbReference type="ARBA" id="ARBA00022695"/>
    </source>
</evidence>
<dbReference type="InterPro" id="IPR012337">
    <property type="entry name" value="RNaseH-like_sf"/>
</dbReference>
<organism evidence="15 16">
    <name type="scientific">Psittacine adenovirus 3</name>
    <dbReference type="NCBI Taxonomy" id="1580497"/>
    <lineage>
        <taxon>Viruses</taxon>
        <taxon>Varidnaviria</taxon>
        <taxon>Bamfordvirae</taxon>
        <taxon>Preplasmiviricota</taxon>
        <taxon>Polisuviricotina</taxon>
        <taxon>Pharingeaviricetes</taxon>
        <taxon>Rowavirales</taxon>
        <taxon>Adenoviridae</taxon>
        <taxon>Barthadenovirus</taxon>
        <taxon>Barthadenovirus amazonae</taxon>
        <taxon>Psittacine atadenovirus A</taxon>
    </lineage>
</organism>
<comment type="subcellular location">
    <subcellularLocation>
        <location evidence="1">Host nucleus</location>
    </subcellularLocation>
</comment>
<dbReference type="SUPFAM" id="SSF53098">
    <property type="entry name" value="Ribonuclease H-like"/>
    <property type="match status" value="1"/>
</dbReference>
<keyword evidence="4 12" id="KW-0808">Transferase</keyword>
<gene>
    <name evidence="15" type="ORF">PAV19gp04</name>
</gene>
<dbReference type="Gene3D" id="3.30.420.10">
    <property type="entry name" value="Ribonuclease H-like superfamily/Ribonuclease H"/>
    <property type="match status" value="1"/>
</dbReference>
<keyword evidence="6 12" id="KW-0235">DNA replication</keyword>